<sequence length="107" mass="11103">MRNFLPLTLVAMSLSACSMLSGPSSSTLEDLARKALIESVGNDPAGVAAAKAAKIETKGLCNSQAEKDTYVCGIEVTGKMPGDAQEGTRTLIVKAKKDASGKWVSVD</sequence>
<evidence type="ECO:0000313" key="3">
    <source>
        <dbReference type="Proteomes" id="UP000292085"/>
    </source>
</evidence>
<dbReference type="Proteomes" id="UP000292085">
    <property type="component" value="Unassembled WGS sequence"/>
</dbReference>
<accession>A0A4V2DC78</accession>
<name>A0A4V2DC78_9SPHN</name>
<dbReference type="OrthoDB" id="9851120at2"/>
<protein>
    <recommendedName>
        <fullName evidence="4">Lipoprotein</fullName>
    </recommendedName>
</protein>
<comment type="caution">
    <text evidence="2">The sequence shown here is derived from an EMBL/GenBank/DDBJ whole genome shotgun (WGS) entry which is preliminary data.</text>
</comment>
<feature type="chain" id="PRO_5020327811" description="Lipoprotein" evidence="1">
    <location>
        <begin position="19"/>
        <end position="107"/>
    </location>
</feature>
<organism evidence="2 3">
    <name type="scientific">Sphingomonas populi</name>
    <dbReference type="NCBI Taxonomy" id="2484750"/>
    <lineage>
        <taxon>Bacteria</taxon>
        <taxon>Pseudomonadati</taxon>
        <taxon>Pseudomonadota</taxon>
        <taxon>Alphaproteobacteria</taxon>
        <taxon>Sphingomonadales</taxon>
        <taxon>Sphingomonadaceae</taxon>
        <taxon>Sphingomonas</taxon>
    </lineage>
</organism>
<dbReference type="PROSITE" id="PS51257">
    <property type="entry name" value="PROKAR_LIPOPROTEIN"/>
    <property type="match status" value="1"/>
</dbReference>
<feature type="signal peptide" evidence="1">
    <location>
        <begin position="1"/>
        <end position="18"/>
    </location>
</feature>
<gene>
    <name evidence="2" type="ORF">EWE75_22555</name>
</gene>
<evidence type="ECO:0000256" key="1">
    <source>
        <dbReference type="SAM" id="SignalP"/>
    </source>
</evidence>
<keyword evidence="1" id="KW-0732">Signal</keyword>
<dbReference type="EMBL" id="SGIS01000065">
    <property type="protein sequence ID" value="RZF60538.1"/>
    <property type="molecule type" value="Genomic_DNA"/>
</dbReference>
<dbReference type="RefSeq" id="WP_130160323.1">
    <property type="nucleotide sequence ID" value="NZ_SGIS01000065.1"/>
</dbReference>
<dbReference type="AlphaFoldDB" id="A0A4V2DC78"/>
<reference evidence="2 3" key="1">
    <citation type="submission" date="2019-02" db="EMBL/GenBank/DDBJ databases">
        <authorList>
            <person name="Li Y."/>
        </authorList>
    </citation>
    <scope>NUCLEOTIDE SEQUENCE [LARGE SCALE GENOMIC DNA]</scope>
    <source>
        <strain evidence="2 3">3-7</strain>
    </source>
</reference>
<evidence type="ECO:0008006" key="4">
    <source>
        <dbReference type="Google" id="ProtNLM"/>
    </source>
</evidence>
<keyword evidence="3" id="KW-1185">Reference proteome</keyword>
<proteinExistence type="predicted"/>
<evidence type="ECO:0000313" key="2">
    <source>
        <dbReference type="EMBL" id="RZF60538.1"/>
    </source>
</evidence>